<keyword evidence="2" id="KW-0732">Signal</keyword>
<protein>
    <recommendedName>
        <fullName evidence="3">Outer membrane protein beta-barrel domain-containing protein</fullName>
    </recommendedName>
</protein>
<evidence type="ECO:0000313" key="5">
    <source>
        <dbReference type="Proteomes" id="UP000637423"/>
    </source>
</evidence>
<evidence type="ECO:0000259" key="3">
    <source>
        <dbReference type="Pfam" id="PF13505"/>
    </source>
</evidence>
<feature type="domain" description="Outer membrane protein beta-barrel" evidence="3">
    <location>
        <begin position="27"/>
        <end position="170"/>
    </location>
</feature>
<organism evidence="4 5">
    <name type="scientific">Undibacterium terreum</name>
    <dbReference type="NCBI Taxonomy" id="1224302"/>
    <lineage>
        <taxon>Bacteria</taxon>
        <taxon>Pseudomonadati</taxon>
        <taxon>Pseudomonadota</taxon>
        <taxon>Betaproteobacteria</taxon>
        <taxon>Burkholderiales</taxon>
        <taxon>Oxalobacteraceae</taxon>
        <taxon>Undibacterium</taxon>
    </lineage>
</organism>
<dbReference type="AlphaFoldDB" id="A0A916U213"/>
<name>A0A916U213_9BURK</name>
<dbReference type="SUPFAM" id="SSF56925">
    <property type="entry name" value="OMPA-like"/>
    <property type="match status" value="1"/>
</dbReference>
<dbReference type="Gene3D" id="2.40.160.20">
    <property type="match status" value="1"/>
</dbReference>
<dbReference type="Proteomes" id="UP000637423">
    <property type="component" value="Unassembled WGS sequence"/>
</dbReference>
<evidence type="ECO:0000256" key="2">
    <source>
        <dbReference type="ARBA" id="ARBA00022729"/>
    </source>
</evidence>
<evidence type="ECO:0000313" key="4">
    <source>
        <dbReference type="EMBL" id="GGC57157.1"/>
    </source>
</evidence>
<evidence type="ECO:0000256" key="1">
    <source>
        <dbReference type="ARBA" id="ARBA00004442"/>
    </source>
</evidence>
<proteinExistence type="predicted"/>
<comment type="caution">
    <text evidence="4">The sequence shown here is derived from an EMBL/GenBank/DDBJ whole genome shotgun (WGS) entry which is preliminary data.</text>
</comment>
<accession>A0A916U213</accession>
<dbReference type="EMBL" id="BMED01000001">
    <property type="protein sequence ID" value="GGC57157.1"/>
    <property type="molecule type" value="Genomic_DNA"/>
</dbReference>
<gene>
    <name evidence="4" type="ORF">GCM10011396_00010</name>
</gene>
<comment type="subcellular location">
    <subcellularLocation>
        <location evidence="1">Cell outer membrane</location>
    </subcellularLocation>
</comment>
<keyword evidence="5" id="KW-1185">Reference proteome</keyword>
<sequence>MGAGVASPGSQAVSCSNPTVCRNPGNVSVKLSAGYLSQFSATDSIQIAQGMELMAYSVGHNKLVKYDIASTKAGSMKNTGLAASYLVQAGMGQAALTGKIGLAYSQGKLSTDAGKSSTKNALVPVVGLGIRYSLTGHWSLNADWDRLPAKYDDGQKNRVKLFSIGLSYRF</sequence>
<dbReference type="InterPro" id="IPR011250">
    <property type="entry name" value="OMP/PagP_B-barrel"/>
</dbReference>
<dbReference type="Pfam" id="PF13505">
    <property type="entry name" value="OMP_b-brl"/>
    <property type="match status" value="1"/>
</dbReference>
<dbReference type="InterPro" id="IPR027385">
    <property type="entry name" value="Beta-barrel_OMP"/>
</dbReference>
<dbReference type="GO" id="GO:0009279">
    <property type="term" value="C:cell outer membrane"/>
    <property type="evidence" value="ECO:0007669"/>
    <property type="project" value="UniProtKB-SubCell"/>
</dbReference>
<reference evidence="4" key="1">
    <citation type="journal article" date="2014" name="Int. J. Syst. Evol. Microbiol.">
        <title>Complete genome sequence of Corynebacterium casei LMG S-19264T (=DSM 44701T), isolated from a smear-ripened cheese.</title>
        <authorList>
            <consortium name="US DOE Joint Genome Institute (JGI-PGF)"/>
            <person name="Walter F."/>
            <person name="Albersmeier A."/>
            <person name="Kalinowski J."/>
            <person name="Ruckert C."/>
        </authorList>
    </citation>
    <scope>NUCLEOTIDE SEQUENCE</scope>
    <source>
        <strain evidence="4">CGMCC 1.10998</strain>
    </source>
</reference>
<reference evidence="4" key="2">
    <citation type="submission" date="2020-09" db="EMBL/GenBank/DDBJ databases">
        <authorList>
            <person name="Sun Q."/>
            <person name="Zhou Y."/>
        </authorList>
    </citation>
    <scope>NUCLEOTIDE SEQUENCE</scope>
    <source>
        <strain evidence="4">CGMCC 1.10998</strain>
    </source>
</reference>